<gene>
    <name evidence="4" type="ORF">LE_TR18727_c0_g1_i1_g.60059</name>
</gene>
<sequence>MSKEVEERKSCSNVVAKLMGLETAAPVRRSRSSSPCSLSSVDREFEDGYEIWEPHQKTRKGKCVGSKSGDKEMDLVRRKLMEAKRLVTDDKLHRSKEFQEALEVLSSNKDLFVKFLQESNSLFSLHLSEFQPVPPHPEATRITVLRPSKTVDAQKSTGWFDAGQPTRIVVLKPSPGKAIASSSPLSLFDEAGDAETRQVAKDITHRIRETLSSSSSSSSSCVLSDDYDGSLNRSNNEYLVGNSEIMSPSSRRHSWDCVNRFESPFSSSSFSRVSFSPESSSVYREAKKRLSERWAMMSLNGDTQQQQKHLPKASTALGDMLALSETKVPTRSNQESNKAKQETRRSVSCIGSGLGQAESTSDPLNTLERSKSVPEIRVHGGTSKPQTESRSVKPSWKVPSLFFFKNRKANKEKIDVSMSQLAVPCAAPQQQSISSGEVSALEPPFQDPECCGSTKPWTTQGEEMSLKSNLIDKSPPIGSVARVFSWEDESYTDLAKPGTGLTEDEDWYYFIKTLLTASGFSGSDPLMTRWHSPDSPLDPSSLRDNFANKEVIKRGEQRSNHKLVFDCVNAIITETASRAAHTGLTEGFDMVEHVWSEFKECVAQDSKNSLKEEIMVREEVVGEMWSHNLQVEVNNLGTEIEVMLLQELVEEAVFSLGSYSLKQRTYAFI</sequence>
<evidence type="ECO:0000313" key="4">
    <source>
        <dbReference type="EMBL" id="JAU70230.1"/>
    </source>
</evidence>
<evidence type="ECO:0000256" key="1">
    <source>
        <dbReference type="SAM" id="MobiDB-lite"/>
    </source>
</evidence>
<feature type="domain" description="DUF3741" evidence="2">
    <location>
        <begin position="77"/>
        <end position="121"/>
    </location>
</feature>
<feature type="domain" description="DUF4378" evidence="3">
    <location>
        <begin position="509"/>
        <end position="651"/>
    </location>
</feature>
<reference evidence="4" key="1">
    <citation type="submission" date="2016-07" db="EMBL/GenBank/DDBJ databases">
        <title>De novo transcriptome assembly of four accessions of the metal hyperaccumulator plant Noccaea caerulescens.</title>
        <authorList>
            <person name="Blande D."/>
            <person name="Halimaa P."/>
            <person name="Tervahauta A.I."/>
            <person name="Aarts M.G."/>
            <person name="Karenlampi S.O."/>
        </authorList>
    </citation>
    <scope>NUCLEOTIDE SEQUENCE</scope>
</reference>
<accession>A0A1J3HQH0</accession>
<dbReference type="Pfam" id="PF12552">
    <property type="entry name" value="DUF3741"/>
    <property type="match status" value="1"/>
</dbReference>
<protein>
    <recommendedName>
        <fullName evidence="5">DUF4378 domain-containing protein</fullName>
    </recommendedName>
</protein>
<evidence type="ECO:0000259" key="3">
    <source>
        <dbReference type="Pfam" id="PF14309"/>
    </source>
</evidence>
<name>A0A1J3HQH0_NOCCA</name>
<dbReference type="PANTHER" id="PTHR46634:SF9">
    <property type="entry name" value="ADHESIN-LIKE PROTEIN, PUTATIVE (DUF3741)-RELATED"/>
    <property type="match status" value="1"/>
</dbReference>
<dbReference type="Pfam" id="PF14309">
    <property type="entry name" value="DUF4378"/>
    <property type="match status" value="1"/>
</dbReference>
<feature type="region of interest" description="Disordered" evidence="1">
    <location>
        <begin position="324"/>
        <end position="392"/>
    </location>
</feature>
<feature type="compositionally biased region" description="Polar residues" evidence="1">
    <location>
        <begin position="327"/>
        <end position="336"/>
    </location>
</feature>
<dbReference type="AlphaFoldDB" id="A0A1J3HQH0"/>
<evidence type="ECO:0008006" key="5">
    <source>
        <dbReference type="Google" id="ProtNLM"/>
    </source>
</evidence>
<organism evidence="4">
    <name type="scientific">Noccaea caerulescens</name>
    <name type="common">Alpine penny-cress</name>
    <name type="synonym">Thlaspi caerulescens</name>
    <dbReference type="NCBI Taxonomy" id="107243"/>
    <lineage>
        <taxon>Eukaryota</taxon>
        <taxon>Viridiplantae</taxon>
        <taxon>Streptophyta</taxon>
        <taxon>Embryophyta</taxon>
        <taxon>Tracheophyta</taxon>
        <taxon>Spermatophyta</taxon>
        <taxon>Magnoliopsida</taxon>
        <taxon>eudicotyledons</taxon>
        <taxon>Gunneridae</taxon>
        <taxon>Pentapetalae</taxon>
        <taxon>rosids</taxon>
        <taxon>malvids</taxon>
        <taxon>Brassicales</taxon>
        <taxon>Brassicaceae</taxon>
        <taxon>Coluteocarpeae</taxon>
        <taxon>Noccaea</taxon>
    </lineage>
</organism>
<dbReference type="EMBL" id="GEVL01007111">
    <property type="protein sequence ID" value="JAU70230.1"/>
    <property type="molecule type" value="Transcribed_RNA"/>
</dbReference>
<evidence type="ECO:0000259" key="2">
    <source>
        <dbReference type="Pfam" id="PF12552"/>
    </source>
</evidence>
<feature type="compositionally biased region" description="Basic and acidic residues" evidence="1">
    <location>
        <begin position="368"/>
        <end position="378"/>
    </location>
</feature>
<proteinExistence type="predicted"/>
<dbReference type="PANTHER" id="PTHR46634">
    <property type="entry name" value="M REDUCTASE II SUBUNIT GAMMA, PUTATIVE (DUF3741)-RELATED"/>
    <property type="match status" value="1"/>
</dbReference>
<dbReference type="InterPro" id="IPR025486">
    <property type="entry name" value="DUF4378"/>
</dbReference>
<dbReference type="InterPro" id="IPR022212">
    <property type="entry name" value="DUF3741"/>
</dbReference>